<dbReference type="PANTHER" id="PTHR24113:SF12">
    <property type="entry name" value="RAN GTPASE-ACTIVATING PROTEIN 1"/>
    <property type="match status" value="1"/>
</dbReference>
<evidence type="ECO:0000256" key="4">
    <source>
        <dbReference type="PROSITE-ProRule" id="PRU00023"/>
    </source>
</evidence>
<evidence type="ECO:0000313" key="5">
    <source>
        <dbReference type="EMBL" id="KOO29104.1"/>
    </source>
</evidence>
<evidence type="ECO:0000256" key="1">
    <source>
        <dbReference type="ARBA" id="ARBA00022468"/>
    </source>
</evidence>
<keyword evidence="3" id="KW-0677">Repeat</keyword>
<dbReference type="SMART" id="SM00248">
    <property type="entry name" value="ANK"/>
    <property type="match status" value="3"/>
</dbReference>
<keyword evidence="4" id="KW-0040">ANK repeat</keyword>
<keyword evidence="1" id="KW-0343">GTPase activation</keyword>
<dbReference type="SMART" id="SM00368">
    <property type="entry name" value="LRR_RI"/>
    <property type="match status" value="6"/>
</dbReference>
<dbReference type="Proteomes" id="UP000037460">
    <property type="component" value="Unassembled WGS sequence"/>
</dbReference>
<reference evidence="6" key="1">
    <citation type="journal article" date="2015" name="PLoS Genet.">
        <title>Genome Sequence and Transcriptome Analyses of Chrysochromulina tobin: Metabolic Tools for Enhanced Algal Fitness in the Prominent Order Prymnesiales (Haptophyceae).</title>
        <authorList>
            <person name="Hovde B.T."/>
            <person name="Deodato C.R."/>
            <person name="Hunsperger H.M."/>
            <person name="Ryken S.A."/>
            <person name="Yost W."/>
            <person name="Jha R.K."/>
            <person name="Patterson J."/>
            <person name="Monnat R.J. Jr."/>
            <person name="Barlow S.B."/>
            <person name="Starkenburg S.R."/>
            <person name="Cattolico R.A."/>
        </authorList>
    </citation>
    <scope>NUCLEOTIDE SEQUENCE</scope>
    <source>
        <strain evidence="6">CCMP291</strain>
    </source>
</reference>
<dbReference type="GO" id="GO:0031267">
    <property type="term" value="F:small GTPase binding"/>
    <property type="evidence" value="ECO:0007669"/>
    <property type="project" value="TreeGrafter"/>
</dbReference>
<dbReference type="GO" id="GO:0006913">
    <property type="term" value="P:nucleocytoplasmic transport"/>
    <property type="evidence" value="ECO:0007669"/>
    <property type="project" value="TreeGrafter"/>
</dbReference>
<dbReference type="InterPro" id="IPR032675">
    <property type="entry name" value="LRR_dom_sf"/>
</dbReference>
<dbReference type="GO" id="GO:0005096">
    <property type="term" value="F:GTPase activator activity"/>
    <property type="evidence" value="ECO:0007669"/>
    <property type="project" value="UniProtKB-KW"/>
</dbReference>
<evidence type="ECO:0000256" key="2">
    <source>
        <dbReference type="ARBA" id="ARBA00022614"/>
    </source>
</evidence>
<dbReference type="Gene3D" id="3.80.10.10">
    <property type="entry name" value="Ribonuclease Inhibitor"/>
    <property type="match status" value="2"/>
</dbReference>
<dbReference type="Pfam" id="PF12796">
    <property type="entry name" value="Ank_2"/>
    <property type="match status" value="1"/>
</dbReference>
<dbReference type="SUPFAM" id="SSF48403">
    <property type="entry name" value="Ankyrin repeat"/>
    <property type="match status" value="1"/>
</dbReference>
<dbReference type="PANTHER" id="PTHR24113">
    <property type="entry name" value="RAN GTPASE-ACTIVATING PROTEIN 1"/>
    <property type="match status" value="1"/>
</dbReference>
<comment type="caution">
    <text evidence="5">The sequence shown here is derived from an EMBL/GenBank/DDBJ whole genome shotgun (WGS) entry which is preliminary data.</text>
</comment>
<dbReference type="Pfam" id="PF13516">
    <property type="entry name" value="LRR_6"/>
    <property type="match status" value="5"/>
</dbReference>
<feature type="repeat" description="ANK" evidence="4">
    <location>
        <begin position="36"/>
        <end position="68"/>
    </location>
</feature>
<organism evidence="5 6">
    <name type="scientific">Chrysochromulina tobinii</name>
    <dbReference type="NCBI Taxonomy" id="1460289"/>
    <lineage>
        <taxon>Eukaryota</taxon>
        <taxon>Haptista</taxon>
        <taxon>Haptophyta</taxon>
        <taxon>Prymnesiophyceae</taxon>
        <taxon>Prymnesiales</taxon>
        <taxon>Chrysochromulinaceae</taxon>
        <taxon>Chrysochromulina</taxon>
    </lineage>
</organism>
<dbReference type="InterPro" id="IPR002110">
    <property type="entry name" value="Ankyrin_rpt"/>
</dbReference>
<proteinExistence type="predicted"/>
<dbReference type="PROSITE" id="PS50297">
    <property type="entry name" value="ANK_REP_REGION"/>
    <property type="match status" value="2"/>
</dbReference>
<dbReference type="SUPFAM" id="SSF52047">
    <property type="entry name" value="RNI-like"/>
    <property type="match status" value="2"/>
</dbReference>
<feature type="repeat" description="ANK" evidence="4">
    <location>
        <begin position="103"/>
        <end position="135"/>
    </location>
</feature>
<dbReference type="Pfam" id="PF00023">
    <property type="entry name" value="Ank"/>
    <property type="match status" value="1"/>
</dbReference>
<dbReference type="InterPro" id="IPR001611">
    <property type="entry name" value="Leu-rich_rpt"/>
</dbReference>
<dbReference type="EMBL" id="JWZX01002462">
    <property type="protein sequence ID" value="KOO29104.1"/>
    <property type="molecule type" value="Genomic_DNA"/>
</dbReference>
<dbReference type="AlphaFoldDB" id="A0A0M0JR78"/>
<dbReference type="OrthoDB" id="1577640at2759"/>
<dbReference type="PROSITE" id="PS50088">
    <property type="entry name" value="ANK_REPEAT"/>
    <property type="match status" value="2"/>
</dbReference>
<evidence type="ECO:0000313" key="6">
    <source>
        <dbReference type="Proteomes" id="UP000037460"/>
    </source>
</evidence>
<dbReference type="GO" id="GO:0048471">
    <property type="term" value="C:perinuclear region of cytoplasm"/>
    <property type="evidence" value="ECO:0007669"/>
    <property type="project" value="TreeGrafter"/>
</dbReference>
<dbReference type="Gene3D" id="1.25.40.20">
    <property type="entry name" value="Ankyrin repeat-containing domain"/>
    <property type="match status" value="1"/>
</dbReference>
<keyword evidence="2" id="KW-0433">Leucine-rich repeat</keyword>
<name>A0A0M0JR78_9EUKA</name>
<accession>A0A0M0JR78</accession>
<protein>
    <submittedName>
        <fullName evidence="5">Uncharacterized protein</fullName>
    </submittedName>
</protein>
<dbReference type="GO" id="GO:0005634">
    <property type="term" value="C:nucleus"/>
    <property type="evidence" value="ECO:0007669"/>
    <property type="project" value="TreeGrafter"/>
</dbReference>
<sequence length="427" mass="44964">MLGVAAHVQAAQLGRIDELRALLDETPELINRANDRGMTALMAAAHGGHTAVVTMLLERGADVICGDDRGVSALDYAIRENRQEVVLAILDHAGHLVNEKGPCGKTALLVACEYGREAIARALLDRGAKVDALKKGLNVESAKMLAKIGAEKGIMLSGMQRDQTEADFSSQRLQPADAILIGSDLKFMAVLTKLDLGLSSIGVEGAKAIAEALKVNAVLTVLNLSVIWIGDEGAKAIAEALKVNAVLTDLCLDYNNIGAEGAIAIAEALKVNAVLKNCNLLKNHFDIESATMLAKVGAEKGIMLSGMKRDQTEAVFSVQRLQPADGILMASDLKFMAVLTSVDLRSNSIGDDGAKAIAEALKVNAVLTDLALWINGIGDEGAIAIAEALKVNAVLTKLNLNYNSMGVAGETAVRDAVKDRSGFVLHM</sequence>
<dbReference type="InterPro" id="IPR027038">
    <property type="entry name" value="RanGap"/>
</dbReference>
<gene>
    <name evidence="5" type="ORF">Ctob_010490</name>
</gene>
<evidence type="ECO:0000256" key="3">
    <source>
        <dbReference type="ARBA" id="ARBA00022737"/>
    </source>
</evidence>
<dbReference type="GO" id="GO:0005829">
    <property type="term" value="C:cytosol"/>
    <property type="evidence" value="ECO:0007669"/>
    <property type="project" value="TreeGrafter"/>
</dbReference>
<dbReference type="InterPro" id="IPR036770">
    <property type="entry name" value="Ankyrin_rpt-contain_sf"/>
</dbReference>
<keyword evidence="6" id="KW-1185">Reference proteome</keyword>